<sequence>MSTSVMWLCVMLCAGLFGCDTSGGEEEIKADVYEPVKVSKTNATKLYMHYMPWFEGKEYSGYWGSHWRMANKNPDNMDSEGKREIAAHYYPLIGPYDSGDPDVIAYHLLLMKYAGIDGVLIDWYGSHKVLDYAANLDNSNALIAALDTIGLNFGIVYEEYTAEKVETRKGITAIEAAQTDLLYMEENYFSNDRYITIEEEPLVLTFGPRFFRKADEWTEIFSVMEKKLKFLPLWNHGNLVGAANTAGEFSWIDFNYTLSELDKFYAKTNQGVTVGSIYPGFHDYYKEGGWGESYGYVRHLDGMTMRSTFDLAKDSNLQFLQLITWNDFGEGTMIEPTQEYEFLFLELIQEFSGVPYTKAELELVHTYYLKKKAHKGDPDAALKLREIFTLLNELEPAKAEQILKNL</sequence>
<dbReference type="PANTHER" id="PTHR13572:SF4">
    <property type="entry name" value="RE57134P"/>
    <property type="match status" value="1"/>
</dbReference>
<comment type="caution">
    <text evidence="8">The sequence shown here is derived from an EMBL/GenBank/DDBJ whole genome shotgun (WGS) entry which is preliminary data.</text>
</comment>
<comment type="subcellular location">
    <subcellularLocation>
        <location evidence="1">Golgi apparatus membrane</location>
        <topology evidence="1">Single-pass type II membrane protein</topology>
    </subcellularLocation>
</comment>
<keyword evidence="3" id="KW-0378">Hydrolase</keyword>
<keyword evidence="2" id="KW-0812">Transmembrane</keyword>
<reference evidence="8 9" key="1">
    <citation type="journal article" date="2013" name="Int. J. Syst. Evol. Microbiol.">
        <title>Marinoscillum luteum sp. nov., isolated from marine sediment.</title>
        <authorList>
            <person name="Cha I.T."/>
            <person name="Park S.J."/>
            <person name="Kim S.J."/>
            <person name="Kim J.G."/>
            <person name="Jung M.Y."/>
            <person name="Shin K.S."/>
            <person name="Kwon K.K."/>
            <person name="Yang S.H."/>
            <person name="Seo Y.S."/>
            <person name="Rhee S.K."/>
        </authorList>
    </citation>
    <scope>NUCLEOTIDE SEQUENCE [LARGE SCALE GENOMIC DNA]</scope>
    <source>
        <strain evidence="8 9">KCTC 23939</strain>
    </source>
</reference>
<dbReference type="Pfam" id="PF03659">
    <property type="entry name" value="Glyco_hydro_71"/>
    <property type="match status" value="1"/>
</dbReference>
<keyword evidence="5" id="KW-1133">Transmembrane helix</keyword>
<evidence type="ECO:0000256" key="1">
    <source>
        <dbReference type="ARBA" id="ARBA00004323"/>
    </source>
</evidence>
<evidence type="ECO:0000313" key="8">
    <source>
        <dbReference type="EMBL" id="MFH6984893.1"/>
    </source>
</evidence>
<evidence type="ECO:0000256" key="3">
    <source>
        <dbReference type="ARBA" id="ARBA00022801"/>
    </source>
</evidence>
<dbReference type="InterPro" id="IPR005197">
    <property type="entry name" value="Glyco_hydro_71"/>
</dbReference>
<keyword evidence="4" id="KW-0735">Signal-anchor</keyword>
<dbReference type="InterPro" id="IPR026071">
    <property type="entry name" value="Glyco_Hydrolase_99"/>
</dbReference>
<dbReference type="Proteomes" id="UP001610063">
    <property type="component" value="Unassembled WGS sequence"/>
</dbReference>
<evidence type="ECO:0000256" key="2">
    <source>
        <dbReference type="ARBA" id="ARBA00022692"/>
    </source>
</evidence>
<gene>
    <name evidence="8" type="ORF">ACHKAR_15665</name>
</gene>
<proteinExistence type="predicted"/>
<dbReference type="CDD" id="cd11575">
    <property type="entry name" value="GH99_GH71_like_3"/>
    <property type="match status" value="1"/>
</dbReference>
<organism evidence="8 9">
    <name type="scientific">Marinoscillum luteum</name>
    <dbReference type="NCBI Taxonomy" id="861051"/>
    <lineage>
        <taxon>Bacteria</taxon>
        <taxon>Pseudomonadati</taxon>
        <taxon>Bacteroidota</taxon>
        <taxon>Cytophagia</taxon>
        <taxon>Cytophagales</taxon>
        <taxon>Reichenbachiellaceae</taxon>
        <taxon>Marinoscillum</taxon>
    </lineage>
</organism>
<dbReference type="EMBL" id="JBIPKE010000019">
    <property type="protein sequence ID" value="MFH6984893.1"/>
    <property type="molecule type" value="Genomic_DNA"/>
</dbReference>
<dbReference type="PANTHER" id="PTHR13572">
    <property type="entry name" value="ENDO-ALPHA-1,2-MANNOSIDASE"/>
    <property type="match status" value="1"/>
</dbReference>
<evidence type="ECO:0000256" key="5">
    <source>
        <dbReference type="ARBA" id="ARBA00022989"/>
    </source>
</evidence>
<evidence type="ECO:0000313" key="9">
    <source>
        <dbReference type="Proteomes" id="UP001610063"/>
    </source>
</evidence>
<dbReference type="RefSeq" id="WP_159583298.1">
    <property type="nucleotide sequence ID" value="NZ_JBIPKE010000019.1"/>
</dbReference>
<name>A0ABW7NBB6_9BACT</name>
<keyword evidence="9" id="KW-1185">Reference proteome</keyword>
<keyword evidence="6" id="KW-0333">Golgi apparatus</keyword>
<evidence type="ECO:0000256" key="6">
    <source>
        <dbReference type="ARBA" id="ARBA00023034"/>
    </source>
</evidence>
<evidence type="ECO:0000256" key="7">
    <source>
        <dbReference type="ARBA" id="ARBA00023136"/>
    </source>
</evidence>
<protein>
    <submittedName>
        <fullName evidence="8">Glycoside hydrolase family 71/99-like protein</fullName>
    </submittedName>
</protein>
<dbReference type="Gene3D" id="3.20.20.80">
    <property type="entry name" value="Glycosidases"/>
    <property type="match status" value="1"/>
</dbReference>
<accession>A0ABW7NBB6</accession>
<evidence type="ECO:0000256" key="4">
    <source>
        <dbReference type="ARBA" id="ARBA00022968"/>
    </source>
</evidence>
<keyword evidence="7" id="KW-0472">Membrane</keyword>